<dbReference type="Proteomes" id="UP000293475">
    <property type="component" value="Unassembled WGS sequence"/>
</dbReference>
<reference evidence="4 5" key="1">
    <citation type="journal article" date="2018" name="Sci. Rep.">
        <title>Genomic diversity and distribution of Bifidobacterium longum subsp. longum across the human lifespan.</title>
        <authorList>
            <person name="Odamaki T."/>
            <person name="Bottacini F."/>
            <person name="Kato K."/>
            <person name="Mitsuyama E."/>
            <person name="Yoshida K."/>
            <person name="Horigome A."/>
            <person name="Xiao J.Z."/>
            <person name="van Sinderen D."/>
        </authorList>
    </citation>
    <scope>NUCLEOTIDE SEQUENCE [LARGE SCALE GENOMIC DNA]</scope>
    <source>
        <strain evidence="1 6">MCC10004</strain>
        <strain evidence="2 4">MCC10009</strain>
        <strain evidence="3 5">MCC10116</strain>
    </source>
</reference>
<evidence type="ECO:0000313" key="6">
    <source>
        <dbReference type="Proteomes" id="UP000293475"/>
    </source>
</evidence>
<accession>A0A4R0STT2</accession>
<evidence type="ECO:0000313" key="3">
    <source>
        <dbReference type="EMBL" id="TCF63667.1"/>
    </source>
</evidence>
<dbReference type="EMBL" id="SHPO01000020">
    <property type="protein sequence ID" value="TCD77927.1"/>
    <property type="molecule type" value="Genomic_DNA"/>
</dbReference>
<evidence type="ECO:0000313" key="1">
    <source>
        <dbReference type="EMBL" id="TCD77927.1"/>
    </source>
</evidence>
<evidence type="ECO:0000313" key="5">
    <source>
        <dbReference type="Proteomes" id="UP000292787"/>
    </source>
</evidence>
<organism evidence="2 4">
    <name type="scientific">Bifidobacterium longum subsp. longum</name>
    <dbReference type="NCBI Taxonomy" id="1679"/>
    <lineage>
        <taxon>Bacteria</taxon>
        <taxon>Bacillati</taxon>
        <taxon>Actinomycetota</taxon>
        <taxon>Actinomycetes</taxon>
        <taxon>Bifidobacteriales</taxon>
        <taxon>Bifidobacteriaceae</taxon>
        <taxon>Bifidobacterium</taxon>
    </lineage>
</organism>
<sequence>MKALSAKLANVIENAARGAIPEARFGREFVPSPTEAGTAKALKRLEVYALGGVITAMPATISTDAGERRERYEAVRFEATARNGERRRWDASPDMTGTVINAAKRHLVEGRIPAPESKTANQ</sequence>
<protein>
    <submittedName>
        <fullName evidence="2">Uncharacterized protein</fullName>
    </submittedName>
</protein>
<proteinExistence type="predicted"/>
<comment type="caution">
    <text evidence="2">The sequence shown here is derived from an EMBL/GenBank/DDBJ whole genome shotgun (WGS) entry which is preliminary data.</text>
</comment>
<reference evidence="2" key="2">
    <citation type="submission" date="2019-02" db="EMBL/GenBank/DDBJ databases">
        <authorList>
            <person name="Odamaki T."/>
        </authorList>
    </citation>
    <scope>NUCLEOTIDE SEQUENCE</scope>
    <source>
        <strain evidence="1">MCC10004</strain>
        <strain evidence="2">MCC10009</strain>
        <strain evidence="3">MCC10116</strain>
    </source>
</reference>
<gene>
    <name evidence="1" type="ORF">MCC10004_0994</name>
    <name evidence="2" type="ORF">MCC10009_1121</name>
    <name evidence="3" type="ORF">MCC10116_1345</name>
</gene>
<name>A0A4R0STT2_BIFLL</name>
<dbReference type="RefSeq" id="WP_052792282.1">
    <property type="nucleotide sequence ID" value="NZ_CP062940.1"/>
</dbReference>
<dbReference type="AlphaFoldDB" id="A0A4R0STT2"/>
<evidence type="ECO:0000313" key="2">
    <source>
        <dbReference type="EMBL" id="TCD85584.1"/>
    </source>
</evidence>
<dbReference type="EMBL" id="SHPS01000025">
    <property type="protein sequence ID" value="TCD85584.1"/>
    <property type="molecule type" value="Genomic_DNA"/>
</dbReference>
<dbReference type="Proteomes" id="UP000292787">
    <property type="component" value="Unassembled WGS sequence"/>
</dbReference>
<evidence type="ECO:0000313" key="4">
    <source>
        <dbReference type="Proteomes" id="UP000291881"/>
    </source>
</evidence>
<dbReference type="EMBL" id="SHTF01000021">
    <property type="protein sequence ID" value="TCF63667.1"/>
    <property type="molecule type" value="Genomic_DNA"/>
</dbReference>
<dbReference type="Proteomes" id="UP000291881">
    <property type="component" value="Unassembled WGS sequence"/>
</dbReference>